<keyword evidence="2 4" id="KW-0285">Flavoprotein</keyword>
<comment type="cofactor">
    <cofactor evidence="4">
        <name>FAD</name>
        <dbReference type="ChEBI" id="CHEBI:57692"/>
    </cofactor>
</comment>
<dbReference type="Pfam" id="PF18158">
    <property type="entry name" value="AidB_N"/>
    <property type="match status" value="1"/>
</dbReference>
<evidence type="ECO:0000259" key="8">
    <source>
        <dbReference type="Pfam" id="PF22217"/>
    </source>
</evidence>
<dbReference type="Gene3D" id="2.40.110.20">
    <property type="match status" value="1"/>
</dbReference>
<proteinExistence type="inferred from homology"/>
<dbReference type="InterPro" id="IPR052904">
    <property type="entry name" value="Acyl-CoA_dehydrogenase-like"/>
</dbReference>
<protein>
    <submittedName>
        <fullName evidence="10">Acyl-CoA dehydrogenase</fullName>
    </submittedName>
</protein>
<keyword evidence="9" id="KW-1185">Reference proteome</keyword>
<dbReference type="InterPro" id="IPR009100">
    <property type="entry name" value="AcylCoA_DH/oxidase_NM_dom_sf"/>
</dbReference>
<evidence type="ECO:0000259" key="5">
    <source>
        <dbReference type="Pfam" id="PF00441"/>
    </source>
</evidence>
<evidence type="ECO:0000256" key="4">
    <source>
        <dbReference type="RuleBase" id="RU362125"/>
    </source>
</evidence>
<feature type="domain" description="Acyl-CoA dehydrogenase/oxidase C-terminal" evidence="5">
    <location>
        <begin position="307"/>
        <end position="447"/>
    </location>
</feature>
<evidence type="ECO:0000259" key="7">
    <source>
        <dbReference type="Pfam" id="PF18158"/>
    </source>
</evidence>
<keyword evidence="3 4" id="KW-0274">FAD</keyword>
<accession>A0A914DL24</accession>
<dbReference type="Gene3D" id="6.10.250.600">
    <property type="match status" value="1"/>
</dbReference>
<evidence type="ECO:0000313" key="9">
    <source>
        <dbReference type="Proteomes" id="UP000887540"/>
    </source>
</evidence>
<dbReference type="Gene3D" id="1.20.140.10">
    <property type="entry name" value="Butyryl-CoA Dehydrogenase, subunit A, domain 3"/>
    <property type="match status" value="1"/>
</dbReference>
<dbReference type="GO" id="GO:0003995">
    <property type="term" value="F:acyl-CoA dehydrogenase activity"/>
    <property type="evidence" value="ECO:0007669"/>
    <property type="project" value="TreeGrafter"/>
</dbReference>
<dbReference type="InterPro" id="IPR041504">
    <property type="entry name" value="AidB_N"/>
</dbReference>
<feature type="domain" description="Acyl-CoA dehydrogenase 11-like C-terminal" evidence="8">
    <location>
        <begin position="494"/>
        <end position="619"/>
    </location>
</feature>
<dbReference type="Proteomes" id="UP000887540">
    <property type="component" value="Unplaced"/>
</dbReference>
<dbReference type="InterPro" id="IPR009075">
    <property type="entry name" value="AcylCo_DH/oxidase_C"/>
</dbReference>
<organism evidence="9 10">
    <name type="scientific">Acrobeloides nanus</name>
    <dbReference type="NCBI Taxonomy" id="290746"/>
    <lineage>
        <taxon>Eukaryota</taxon>
        <taxon>Metazoa</taxon>
        <taxon>Ecdysozoa</taxon>
        <taxon>Nematoda</taxon>
        <taxon>Chromadorea</taxon>
        <taxon>Rhabditida</taxon>
        <taxon>Tylenchina</taxon>
        <taxon>Cephalobomorpha</taxon>
        <taxon>Cephaloboidea</taxon>
        <taxon>Cephalobidae</taxon>
        <taxon>Acrobeloides</taxon>
    </lineage>
</organism>
<dbReference type="AlphaFoldDB" id="A0A914DL24"/>
<dbReference type="SUPFAM" id="SSF47203">
    <property type="entry name" value="Acyl-CoA dehydrogenase C-terminal domain-like"/>
    <property type="match status" value="1"/>
</dbReference>
<sequence length="629" mass="70362">MKISMKTTSSLPYAHAKLGGFIQEAPLLHNPFTDDPILERVLRRWMPQNIYSKVSEDLTKFGNRIVTEIDSLGRECELHQPKLEQYDAWGNREDKLILTPEWTKLKRVAAEEGLLSIGYDPNIDPTWRRLYQFSKLYLFSPSAGMVTCPLAAADGAAKTIKALKLDEYFPEVAEAFRRLTSRNQGDAWTSGQWMTEKRGGSDVGSGTDTRAVHVQGNKYLLYGYKWFTSTIDSEMTFTLARPVDTNENIIEGTKGLSLFYLELRNNKTGKLNGVQMVRLKNKLGTRQLPTAELLLDGAEAIKVSDDGKGIASISNMLNITRIHNAVASIGFMRRAVSLARDYATRRVVFGRKQADWPLHLATIGKLEVEVRACTLLMLEATRLLGIQESGHATKTEQANLRLITPILKLYTGKQCIPLISEAIECFGGQGYIEDTGLPTLLRDAQIMVRDNSKALYASSVESISLWTIVITPIWEGTTNVLSLDVLRVLEKDNIVQAFHEHINDILNQNKTRDCPLLKECEEKIKQALANLTNILKTLSSSDASLSGGLNMARGAREIAFAFARIYSGALLVAHAGSPTILTQSDKETAYRYCVEKEPIDLNSEIFSEKRNAKDRAIVYENFKEFPSKL</sequence>
<dbReference type="Pfam" id="PF02770">
    <property type="entry name" value="Acyl-CoA_dh_M"/>
    <property type="match status" value="1"/>
</dbReference>
<evidence type="ECO:0000256" key="3">
    <source>
        <dbReference type="ARBA" id="ARBA00022827"/>
    </source>
</evidence>
<keyword evidence="4" id="KW-0560">Oxidoreductase</keyword>
<dbReference type="InterPro" id="IPR036250">
    <property type="entry name" value="AcylCo_DH-like_C"/>
</dbReference>
<feature type="domain" description="Acyl-CoA oxidase/dehydrogenase middle" evidence="6">
    <location>
        <begin position="192"/>
        <end position="296"/>
    </location>
</feature>
<comment type="similarity">
    <text evidence="1 4">Belongs to the acyl-CoA dehydrogenase family.</text>
</comment>
<name>A0A914DL24_9BILA</name>
<dbReference type="InterPro" id="IPR053998">
    <property type="entry name" value="ACDH-11_C"/>
</dbReference>
<evidence type="ECO:0000259" key="6">
    <source>
        <dbReference type="Pfam" id="PF02770"/>
    </source>
</evidence>
<evidence type="ECO:0000256" key="2">
    <source>
        <dbReference type="ARBA" id="ARBA00022630"/>
    </source>
</evidence>
<dbReference type="Pfam" id="PF00441">
    <property type="entry name" value="Acyl-CoA_dh_1"/>
    <property type="match status" value="1"/>
</dbReference>
<dbReference type="SUPFAM" id="SSF56645">
    <property type="entry name" value="Acyl-CoA dehydrogenase NM domain-like"/>
    <property type="match status" value="1"/>
</dbReference>
<dbReference type="WBParaSite" id="ACRNAN_scaffold302.g21307.t2">
    <property type="protein sequence ID" value="ACRNAN_scaffold302.g21307.t2"/>
    <property type="gene ID" value="ACRNAN_scaffold302.g21307"/>
</dbReference>
<reference evidence="10" key="1">
    <citation type="submission" date="2022-11" db="UniProtKB">
        <authorList>
            <consortium name="WormBaseParasite"/>
        </authorList>
    </citation>
    <scope>IDENTIFICATION</scope>
</reference>
<feature type="domain" description="Adaptive response protein AidB N-terminal" evidence="7">
    <location>
        <begin position="29"/>
        <end position="162"/>
    </location>
</feature>
<dbReference type="PANTHER" id="PTHR42707:SF2">
    <property type="entry name" value="ACD11 DEHYDROGENASE"/>
    <property type="match status" value="1"/>
</dbReference>
<dbReference type="PANTHER" id="PTHR42707">
    <property type="entry name" value="ACYL-COA DEHYDROGENASE"/>
    <property type="match status" value="1"/>
</dbReference>
<dbReference type="InterPro" id="IPR006091">
    <property type="entry name" value="Acyl-CoA_Oxase/DH_mid-dom"/>
</dbReference>
<evidence type="ECO:0000313" key="10">
    <source>
        <dbReference type="WBParaSite" id="ACRNAN_scaffold302.g21307.t2"/>
    </source>
</evidence>
<evidence type="ECO:0000256" key="1">
    <source>
        <dbReference type="ARBA" id="ARBA00009347"/>
    </source>
</evidence>
<dbReference type="Pfam" id="PF22217">
    <property type="entry name" value="ACDH-11_C"/>
    <property type="match status" value="1"/>
</dbReference>